<name>A0A1H6H7D9_MAGFU</name>
<protein>
    <submittedName>
        <fullName evidence="10">Putative membrane protein</fullName>
    </submittedName>
</protein>
<organism evidence="10 11">
    <name type="scientific">Magnetospirillum fulvum</name>
    <name type="common">Rhodospirillum fulvum</name>
    <dbReference type="NCBI Taxonomy" id="1082"/>
    <lineage>
        <taxon>Bacteria</taxon>
        <taxon>Pseudomonadati</taxon>
        <taxon>Pseudomonadota</taxon>
        <taxon>Alphaproteobacteria</taxon>
        <taxon>Rhodospirillales</taxon>
        <taxon>Rhodospirillaceae</taxon>
        <taxon>Magnetospirillum</taxon>
    </lineage>
</organism>
<dbReference type="RefSeq" id="WP_074766268.1">
    <property type="nucleotide sequence ID" value="NZ_FNWO01000003.1"/>
</dbReference>
<evidence type="ECO:0000256" key="1">
    <source>
        <dbReference type="ARBA" id="ARBA00004651"/>
    </source>
</evidence>
<dbReference type="PANTHER" id="PTHR33281">
    <property type="entry name" value="UPF0187 PROTEIN YNEE"/>
    <property type="match status" value="1"/>
</dbReference>
<dbReference type="GO" id="GO:0005886">
    <property type="term" value="C:plasma membrane"/>
    <property type="evidence" value="ECO:0007669"/>
    <property type="project" value="UniProtKB-SubCell"/>
</dbReference>
<proteinExistence type="inferred from homology"/>
<sequence length="305" mass="33609">MIIRDRPAAWRLFFAVRGSILHRIKWEVTTTVCIAIGVTILHGRVFDTKITLTPIPFSLIGLALAIFLGFRNSATYDRWWEGRKQWGDLVIHARTLARLCLTHIRPRDGDDLAAIQVRRIVAFTHSLRHALRGSEDRDSAAFLPEQERAAVLGSVNPSNRILAAVSADLAKAAAAGRVDPMIAATIEQNVTALAGVQAGCERISGTPLPFSYTLLLHRTAHMYCLMLPFGLVDTIGFATPVVVGLISYTFFGLDTIADEIEDPFGMLPNNLPLDAISRRIEIDLRDALGDTDLPEMLQPVESCLM</sequence>
<evidence type="ECO:0000313" key="10">
    <source>
        <dbReference type="EMBL" id="SEH31102.1"/>
    </source>
</evidence>
<keyword evidence="2" id="KW-0813">Transport</keyword>
<evidence type="ECO:0000256" key="9">
    <source>
        <dbReference type="SAM" id="Phobius"/>
    </source>
</evidence>
<evidence type="ECO:0000256" key="3">
    <source>
        <dbReference type="ARBA" id="ARBA00022475"/>
    </source>
</evidence>
<dbReference type="Proteomes" id="UP000182983">
    <property type="component" value="Unassembled WGS sequence"/>
</dbReference>
<keyword evidence="5 9" id="KW-1133">Transmembrane helix</keyword>
<dbReference type="OrthoDB" id="445589at2"/>
<evidence type="ECO:0000313" key="11">
    <source>
        <dbReference type="Proteomes" id="UP000182983"/>
    </source>
</evidence>
<dbReference type="GO" id="GO:0005254">
    <property type="term" value="F:chloride channel activity"/>
    <property type="evidence" value="ECO:0007669"/>
    <property type="project" value="InterPro"/>
</dbReference>
<keyword evidence="4 9" id="KW-0812">Transmembrane</keyword>
<keyword evidence="11" id="KW-1185">Reference proteome</keyword>
<evidence type="ECO:0000256" key="4">
    <source>
        <dbReference type="ARBA" id="ARBA00022692"/>
    </source>
</evidence>
<feature type="transmembrane region" description="Helical" evidence="9">
    <location>
        <begin position="52"/>
        <end position="70"/>
    </location>
</feature>
<dbReference type="AlphaFoldDB" id="A0A1H6H7D9"/>
<feature type="transmembrane region" description="Helical" evidence="9">
    <location>
        <begin position="26"/>
        <end position="46"/>
    </location>
</feature>
<dbReference type="InterPro" id="IPR044669">
    <property type="entry name" value="YneE/VCCN1/2-like"/>
</dbReference>
<evidence type="ECO:0000256" key="7">
    <source>
        <dbReference type="ARBA" id="ARBA00023136"/>
    </source>
</evidence>
<comment type="subcellular location">
    <subcellularLocation>
        <location evidence="1">Cell membrane</location>
        <topology evidence="1">Multi-pass membrane protein</topology>
    </subcellularLocation>
</comment>
<gene>
    <name evidence="10" type="ORF">SAMN04244559_01069</name>
</gene>
<evidence type="ECO:0000256" key="8">
    <source>
        <dbReference type="ARBA" id="ARBA00034708"/>
    </source>
</evidence>
<reference evidence="11" key="1">
    <citation type="submission" date="2016-10" db="EMBL/GenBank/DDBJ databases">
        <authorList>
            <person name="Varghese N."/>
            <person name="Submissions S."/>
        </authorList>
    </citation>
    <scope>NUCLEOTIDE SEQUENCE [LARGE SCALE GENOMIC DNA]</scope>
    <source>
        <strain evidence="11">DSM 13234</strain>
    </source>
</reference>
<keyword evidence="3" id="KW-1003">Cell membrane</keyword>
<evidence type="ECO:0000256" key="5">
    <source>
        <dbReference type="ARBA" id="ARBA00022989"/>
    </source>
</evidence>
<evidence type="ECO:0000256" key="2">
    <source>
        <dbReference type="ARBA" id="ARBA00022448"/>
    </source>
</evidence>
<accession>A0A1H6H7D9</accession>
<dbReference type="Pfam" id="PF25539">
    <property type="entry name" value="Bestrophin_2"/>
    <property type="match status" value="1"/>
</dbReference>
<keyword evidence="7 9" id="KW-0472">Membrane</keyword>
<dbReference type="PANTHER" id="PTHR33281:SF19">
    <property type="entry name" value="VOLTAGE-DEPENDENT ANION CHANNEL-FORMING PROTEIN YNEE"/>
    <property type="match status" value="1"/>
</dbReference>
<comment type="similarity">
    <text evidence="8">Belongs to the anion channel-forming bestrophin (TC 1.A.46) family.</text>
</comment>
<dbReference type="EMBL" id="FNWO01000003">
    <property type="protein sequence ID" value="SEH31102.1"/>
    <property type="molecule type" value="Genomic_DNA"/>
</dbReference>
<evidence type="ECO:0000256" key="6">
    <source>
        <dbReference type="ARBA" id="ARBA00023065"/>
    </source>
</evidence>
<keyword evidence="6" id="KW-0406">Ion transport</keyword>